<dbReference type="RefSeq" id="WP_373302378.1">
    <property type="nucleotide sequence ID" value="NZ_BMTF01000001.1"/>
</dbReference>
<evidence type="ECO:0008006" key="3">
    <source>
        <dbReference type="Google" id="ProtNLM"/>
    </source>
</evidence>
<reference evidence="2" key="1">
    <citation type="journal article" date="2019" name="Int. J. Syst. Evol. Microbiol.">
        <title>The Global Catalogue of Microorganisms (GCM) 10K type strain sequencing project: providing services to taxonomists for standard genome sequencing and annotation.</title>
        <authorList>
            <consortium name="The Broad Institute Genomics Platform"/>
            <consortium name="The Broad Institute Genome Sequencing Center for Infectious Disease"/>
            <person name="Wu L."/>
            <person name="Ma J."/>
        </authorList>
    </citation>
    <scope>NUCLEOTIDE SEQUENCE [LARGE SCALE GENOMIC DNA]</scope>
    <source>
        <strain evidence="2">JCM 4376</strain>
    </source>
</reference>
<dbReference type="SUPFAM" id="SSF48264">
    <property type="entry name" value="Cytochrome P450"/>
    <property type="match status" value="1"/>
</dbReference>
<comment type="caution">
    <text evidence="1">The sequence shown here is derived from an EMBL/GenBank/DDBJ whole genome shotgun (WGS) entry which is preliminary data.</text>
</comment>
<gene>
    <name evidence="1" type="ORF">GCM10015535_01320</name>
</gene>
<dbReference type="EMBL" id="BMTF01000001">
    <property type="protein sequence ID" value="GGV73750.1"/>
    <property type="molecule type" value="Genomic_DNA"/>
</dbReference>
<dbReference type="Gene3D" id="1.10.630.10">
    <property type="entry name" value="Cytochrome P450"/>
    <property type="match status" value="1"/>
</dbReference>
<sequence length="66" mass="6928">MATAPTSVPGRFCPGAAHSRIEAGIALLALFGRFPGLRAAIADEEVRRLPVMAQNGMEAFPVLLHG</sequence>
<dbReference type="Proteomes" id="UP000660675">
    <property type="component" value="Unassembled WGS sequence"/>
</dbReference>
<evidence type="ECO:0000313" key="2">
    <source>
        <dbReference type="Proteomes" id="UP000660675"/>
    </source>
</evidence>
<protein>
    <recommendedName>
        <fullName evidence="3">Cytochrome P450</fullName>
    </recommendedName>
</protein>
<evidence type="ECO:0000313" key="1">
    <source>
        <dbReference type="EMBL" id="GGV73750.1"/>
    </source>
</evidence>
<dbReference type="InterPro" id="IPR036396">
    <property type="entry name" value="Cyt_P450_sf"/>
</dbReference>
<accession>A0ABQ2VPZ8</accession>
<keyword evidence="2" id="KW-1185">Reference proteome</keyword>
<organism evidence="1 2">
    <name type="scientific">Streptomyces gelaticus</name>
    <dbReference type="NCBI Taxonomy" id="285446"/>
    <lineage>
        <taxon>Bacteria</taxon>
        <taxon>Bacillati</taxon>
        <taxon>Actinomycetota</taxon>
        <taxon>Actinomycetes</taxon>
        <taxon>Kitasatosporales</taxon>
        <taxon>Streptomycetaceae</taxon>
        <taxon>Streptomyces</taxon>
    </lineage>
</organism>
<name>A0ABQ2VPZ8_9ACTN</name>
<proteinExistence type="predicted"/>